<dbReference type="AlphaFoldDB" id="A0A5J4QTH8"/>
<gene>
    <name evidence="1" type="ORF">EZS27_026685</name>
</gene>
<protein>
    <submittedName>
        <fullName evidence="1">Uncharacterized protein</fullName>
    </submittedName>
</protein>
<sequence length="47" mass="5500">MQISEQPHEKNHDGSIPIIAIRCWSEHPPILRFVLMLGFPFSGLYFF</sequence>
<proteinExistence type="predicted"/>
<name>A0A5J4QTH8_9ZZZZ</name>
<reference evidence="1" key="1">
    <citation type="submission" date="2019-03" db="EMBL/GenBank/DDBJ databases">
        <title>Single cell metagenomics reveals metabolic interactions within the superorganism composed of flagellate Streblomastix strix and complex community of Bacteroidetes bacteria on its surface.</title>
        <authorList>
            <person name="Treitli S.C."/>
            <person name="Kolisko M."/>
            <person name="Husnik F."/>
            <person name="Keeling P."/>
            <person name="Hampl V."/>
        </authorList>
    </citation>
    <scope>NUCLEOTIDE SEQUENCE</scope>
    <source>
        <strain evidence="1">STM</strain>
    </source>
</reference>
<accession>A0A5J4QTH8</accession>
<evidence type="ECO:0000313" key="1">
    <source>
        <dbReference type="EMBL" id="KAA6323933.1"/>
    </source>
</evidence>
<dbReference type="EMBL" id="SNRY01002687">
    <property type="protein sequence ID" value="KAA6323933.1"/>
    <property type="molecule type" value="Genomic_DNA"/>
</dbReference>
<comment type="caution">
    <text evidence="1">The sequence shown here is derived from an EMBL/GenBank/DDBJ whole genome shotgun (WGS) entry which is preliminary data.</text>
</comment>
<feature type="non-terminal residue" evidence="1">
    <location>
        <position position="47"/>
    </location>
</feature>
<organism evidence="1">
    <name type="scientific">termite gut metagenome</name>
    <dbReference type="NCBI Taxonomy" id="433724"/>
    <lineage>
        <taxon>unclassified sequences</taxon>
        <taxon>metagenomes</taxon>
        <taxon>organismal metagenomes</taxon>
    </lineage>
</organism>